<dbReference type="InterPro" id="IPR028082">
    <property type="entry name" value="Peripla_BP_I"/>
</dbReference>
<keyword evidence="2" id="KW-1185">Reference proteome</keyword>
<evidence type="ECO:0000313" key="2">
    <source>
        <dbReference type="Proteomes" id="UP000234752"/>
    </source>
</evidence>
<protein>
    <submittedName>
        <fullName evidence="1">LacI family transcriptional regulator</fullName>
    </submittedName>
</protein>
<dbReference type="SUPFAM" id="SSF53822">
    <property type="entry name" value="Periplasmic binding protein-like I"/>
    <property type="match status" value="1"/>
</dbReference>
<dbReference type="SMART" id="SM00354">
    <property type="entry name" value="HTH_LACI"/>
    <property type="match status" value="1"/>
</dbReference>
<keyword evidence="1" id="KW-0614">Plasmid</keyword>
<dbReference type="InterPro" id="IPR010982">
    <property type="entry name" value="Lambda_DNA-bd_dom_sf"/>
</dbReference>
<accession>A0A2K9NK05</accession>
<dbReference type="PANTHER" id="PTHR30146:SF153">
    <property type="entry name" value="LACTOSE OPERON REPRESSOR"/>
    <property type="match status" value="1"/>
</dbReference>
<dbReference type="Proteomes" id="UP000234752">
    <property type="component" value="Plasmid unnamed1"/>
</dbReference>
<sequence>MPRARTADAAAVTEQAEKPEAPKTYIWDLKRRPTINDVARLAEVSKKTVSRVINQSPLVNEETRQKITKVIDDIGYEPDPQARGLASQRSFLLGIIYDNPNSQYVVNVQAGILEACRKSGFELVVHPCIRTSPTYMKEMRQFVERQKLDGVILLPPLSEDEALAAMLVEIGCRFIRVACVPLDVAAHLVVYEDYKGAAEVADHLVELGHRRIGYIAGTPQYKSAQERRRGFADGLARHGLSLDPELSAQGAYTFESGQECAEKLLSMANPPTAIFACNDEMAAGVYRIAYQKGIAIPQDLTVVGFDDSQLALRMCPALSTVRSPVRDMGRVAAEKLIQRIAQPDAKLRETIFQPHLVVRESSAPPKA</sequence>
<dbReference type="PANTHER" id="PTHR30146">
    <property type="entry name" value="LACI-RELATED TRANSCRIPTIONAL REPRESSOR"/>
    <property type="match status" value="1"/>
</dbReference>
<dbReference type="EMBL" id="CP025613">
    <property type="protein sequence ID" value="AUN33417.1"/>
    <property type="molecule type" value="Genomic_DNA"/>
</dbReference>
<dbReference type="GO" id="GO:0003700">
    <property type="term" value="F:DNA-binding transcription factor activity"/>
    <property type="evidence" value="ECO:0007669"/>
    <property type="project" value="TreeGrafter"/>
</dbReference>
<evidence type="ECO:0000313" key="1">
    <source>
        <dbReference type="EMBL" id="AUN33417.1"/>
    </source>
</evidence>
<dbReference type="PROSITE" id="PS50932">
    <property type="entry name" value="HTH_LACI_2"/>
    <property type="match status" value="1"/>
</dbReference>
<dbReference type="InterPro" id="IPR000843">
    <property type="entry name" value="HTH_LacI"/>
</dbReference>
<gene>
    <name evidence="1" type="ORF">C0V82_23965</name>
</gene>
<organism evidence="1 2">
    <name type="scientific">Niveispirillum cyanobacteriorum</name>
    <dbReference type="NCBI Taxonomy" id="1612173"/>
    <lineage>
        <taxon>Bacteria</taxon>
        <taxon>Pseudomonadati</taxon>
        <taxon>Pseudomonadota</taxon>
        <taxon>Alphaproteobacteria</taxon>
        <taxon>Rhodospirillales</taxon>
        <taxon>Azospirillaceae</taxon>
        <taxon>Niveispirillum</taxon>
    </lineage>
</organism>
<dbReference type="PRINTS" id="PR00036">
    <property type="entry name" value="HTHLACI"/>
</dbReference>
<dbReference type="Gene3D" id="3.40.50.2300">
    <property type="match status" value="2"/>
</dbReference>
<dbReference type="Gene3D" id="1.10.260.40">
    <property type="entry name" value="lambda repressor-like DNA-binding domains"/>
    <property type="match status" value="1"/>
</dbReference>
<dbReference type="SUPFAM" id="SSF47413">
    <property type="entry name" value="lambda repressor-like DNA-binding domains"/>
    <property type="match status" value="1"/>
</dbReference>
<dbReference type="OrthoDB" id="128688at2"/>
<dbReference type="RefSeq" id="WP_102114930.1">
    <property type="nucleotide sequence ID" value="NZ_BMGN01000001.1"/>
</dbReference>
<reference evidence="1 2" key="1">
    <citation type="submission" date="2017-12" db="EMBL/GenBank/DDBJ databases">
        <title>Genomes of bacteria within cyanobacterial aggregates.</title>
        <authorList>
            <person name="Cai H."/>
        </authorList>
    </citation>
    <scope>NUCLEOTIDE SEQUENCE [LARGE SCALE GENOMIC DNA]</scope>
    <source>
        <strain evidence="1 2">TH16</strain>
        <plasmid evidence="1 2">unnamed1</plasmid>
    </source>
</reference>
<dbReference type="Pfam" id="PF13377">
    <property type="entry name" value="Peripla_BP_3"/>
    <property type="match status" value="1"/>
</dbReference>
<dbReference type="CDD" id="cd01392">
    <property type="entry name" value="HTH_LacI"/>
    <property type="match status" value="1"/>
</dbReference>
<proteinExistence type="predicted"/>
<dbReference type="InterPro" id="IPR046335">
    <property type="entry name" value="LacI/GalR-like_sensor"/>
</dbReference>
<geneLocation type="plasmid" evidence="1 2">
    <name>unnamed1</name>
</geneLocation>
<dbReference type="KEGG" id="ncb:C0V82_23965"/>
<dbReference type="PROSITE" id="PS00356">
    <property type="entry name" value="HTH_LACI_1"/>
    <property type="match status" value="1"/>
</dbReference>
<dbReference type="Pfam" id="PF00356">
    <property type="entry name" value="LacI"/>
    <property type="match status" value="1"/>
</dbReference>
<name>A0A2K9NK05_9PROT</name>
<dbReference type="AlphaFoldDB" id="A0A2K9NK05"/>
<dbReference type="GO" id="GO:0000976">
    <property type="term" value="F:transcription cis-regulatory region binding"/>
    <property type="evidence" value="ECO:0007669"/>
    <property type="project" value="TreeGrafter"/>
</dbReference>
<dbReference type="CDD" id="cd01545">
    <property type="entry name" value="PBP1_SalR"/>
    <property type="match status" value="1"/>
</dbReference>